<evidence type="ECO:0000256" key="8">
    <source>
        <dbReference type="SAM" id="Phobius"/>
    </source>
</evidence>
<evidence type="ECO:0000256" key="6">
    <source>
        <dbReference type="ARBA" id="ARBA00023170"/>
    </source>
</evidence>
<dbReference type="GO" id="GO:0004930">
    <property type="term" value="F:G protein-coupled receptor activity"/>
    <property type="evidence" value="ECO:0007669"/>
    <property type="project" value="UniProtKB-KW"/>
</dbReference>
<keyword evidence="3 8" id="KW-1133">Transmembrane helix</keyword>
<dbReference type="PANTHER" id="PTHR24243:SF208">
    <property type="entry name" value="PYROKININ-1 RECEPTOR"/>
    <property type="match status" value="1"/>
</dbReference>
<organism evidence="10 11">
    <name type="scientific">Lymnaea stagnalis</name>
    <name type="common">Great pond snail</name>
    <name type="synonym">Helix stagnalis</name>
    <dbReference type="NCBI Taxonomy" id="6523"/>
    <lineage>
        <taxon>Eukaryota</taxon>
        <taxon>Metazoa</taxon>
        <taxon>Spiralia</taxon>
        <taxon>Lophotrochozoa</taxon>
        <taxon>Mollusca</taxon>
        <taxon>Gastropoda</taxon>
        <taxon>Heterobranchia</taxon>
        <taxon>Euthyneura</taxon>
        <taxon>Panpulmonata</taxon>
        <taxon>Hygrophila</taxon>
        <taxon>Lymnaeoidea</taxon>
        <taxon>Lymnaeidae</taxon>
        <taxon>Lymnaea</taxon>
    </lineage>
</organism>
<accession>A0AAV2H016</accession>
<evidence type="ECO:0000256" key="1">
    <source>
        <dbReference type="ARBA" id="ARBA00004141"/>
    </source>
</evidence>
<keyword evidence="11" id="KW-1185">Reference proteome</keyword>
<keyword evidence="5 8" id="KW-0472">Membrane</keyword>
<dbReference type="InterPro" id="IPR000276">
    <property type="entry name" value="GPCR_Rhodpsn"/>
</dbReference>
<feature type="non-terminal residue" evidence="10">
    <location>
        <position position="1"/>
    </location>
</feature>
<feature type="domain" description="G-protein coupled receptors family 1 profile" evidence="9">
    <location>
        <begin position="1"/>
        <end position="265"/>
    </location>
</feature>
<evidence type="ECO:0000256" key="2">
    <source>
        <dbReference type="ARBA" id="ARBA00022692"/>
    </source>
</evidence>
<feature type="non-terminal residue" evidence="10">
    <location>
        <position position="272"/>
    </location>
</feature>
<evidence type="ECO:0000313" key="11">
    <source>
        <dbReference type="Proteomes" id="UP001497497"/>
    </source>
</evidence>
<reference evidence="10 11" key="1">
    <citation type="submission" date="2024-04" db="EMBL/GenBank/DDBJ databases">
        <authorList>
            <consortium name="Genoscope - CEA"/>
            <person name="William W."/>
        </authorList>
    </citation>
    <scope>NUCLEOTIDE SEQUENCE [LARGE SCALE GENOMIC DNA]</scope>
</reference>
<dbReference type="EMBL" id="CAXITT010000001">
    <property type="protein sequence ID" value="CAL1525902.1"/>
    <property type="molecule type" value="Genomic_DNA"/>
</dbReference>
<dbReference type="Gene3D" id="1.20.1070.10">
    <property type="entry name" value="Rhodopsin 7-helix transmembrane proteins"/>
    <property type="match status" value="1"/>
</dbReference>
<evidence type="ECO:0000256" key="7">
    <source>
        <dbReference type="ARBA" id="ARBA00023224"/>
    </source>
</evidence>
<keyword evidence="6" id="KW-0675">Receptor</keyword>
<dbReference type="GO" id="GO:0016020">
    <property type="term" value="C:membrane"/>
    <property type="evidence" value="ECO:0007669"/>
    <property type="project" value="UniProtKB-SubCell"/>
</dbReference>
<sequence>QGFNDTINISLLCLSVSDLGSLLLLIVQGIFLSPLFVDSDIPIAGEEVHFLFGAIPHGMCVRYAWWITTFITFERCLCIAMPLRIRRIVTPATTVAVMALIVLVNSAGMSLLFASYTLDRRFSEARNGTLLGLGYPSYCAVLIYVNSQFNTVTQFLAFFINIICAAVISAMLKKKSRWRLKTSNVPRAGSGGELSTRDKKLVKMVALISFIFIICLMPSCFNFMMEFFYGHVYSFSGPERNLYYIVWSWMLTLEAFNSSVNIFVYYSMSSKF</sequence>
<evidence type="ECO:0000313" key="10">
    <source>
        <dbReference type="EMBL" id="CAL1525902.1"/>
    </source>
</evidence>
<gene>
    <name evidence="10" type="ORF">GSLYS_00000079001</name>
</gene>
<feature type="transmembrane region" description="Helical" evidence="8">
    <location>
        <begin position="6"/>
        <end position="27"/>
    </location>
</feature>
<keyword evidence="7" id="KW-0807">Transducer</keyword>
<keyword evidence="4" id="KW-0297">G-protein coupled receptor</keyword>
<dbReference type="InterPro" id="IPR017452">
    <property type="entry name" value="GPCR_Rhodpsn_7TM"/>
</dbReference>
<evidence type="ECO:0000259" key="9">
    <source>
        <dbReference type="PROSITE" id="PS50262"/>
    </source>
</evidence>
<dbReference type="PANTHER" id="PTHR24243">
    <property type="entry name" value="G-PROTEIN COUPLED RECEPTOR"/>
    <property type="match status" value="1"/>
</dbReference>
<dbReference type="Proteomes" id="UP001497497">
    <property type="component" value="Unassembled WGS sequence"/>
</dbReference>
<dbReference type="SUPFAM" id="SSF81321">
    <property type="entry name" value="Family A G protein-coupled receptor-like"/>
    <property type="match status" value="1"/>
</dbReference>
<dbReference type="PROSITE" id="PS50262">
    <property type="entry name" value="G_PROTEIN_RECEP_F1_2"/>
    <property type="match status" value="1"/>
</dbReference>
<feature type="transmembrane region" description="Helical" evidence="8">
    <location>
        <begin position="95"/>
        <end position="116"/>
    </location>
</feature>
<proteinExistence type="predicted"/>
<feature type="transmembrane region" description="Helical" evidence="8">
    <location>
        <begin position="152"/>
        <end position="172"/>
    </location>
</feature>
<feature type="transmembrane region" description="Helical" evidence="8">
    <location>
        <begin position="204"/>
        <end position="224"/>
    </location>
</feature>
<keyword evidence="2 8" id="KW-0812">Transmembrane</keyword>
<dbReference type="AlphaFoldDB" id="A0AAV2H016"/>
<name>A0AAV2H016_LYMST</name>
<evidence type="ECO:0000256" key="4">
    <source>
        <dbReference type="ARBA" id="ARBA00023040"/>
    </source>
</evidence>
<dbReference type="Pfam" id="PF00001">
    <property type="entry name" value="7tm_1"/>
    <property type="match status" value="1"/>
</dbReference>
<comment type="caution">
    <text evidence="10">The sequence shown here is derived from an EMBL/GenBank/DDBJ whole genome shotgun (WGS) entry which is preliminary data.</text>
</comment>
<protein>
    <recommendedName>
        <fullName evidence="9">G-protein coupled receptors family 1 profile domain-containing protein</fullName>
    </recommendedName>
</protein>
<evidence type="ECO:0000256" key="5">
    <source>
        <dbReference type="ARBA" id="ARBA00023136"/>
    </source>
</evidence>
<evidence type="ECO:0000256" key="3">
    <source>
        <dbReference type="ARBA" id="ARBA00022989"/>
    </source>
</evidence>
<feature type="transmembrane region" description="Helical" evidence="8">
    <location>
        <begin position="244"/>
        <end position="266"/>
    </location>
</feature>
<comment type="subcellular location">
    <subcellularLocation>
        <location evidence="1">Membrane</location>
        <topology evidence="1">Multi-pass membrane protein</topology>
    </subcellularLocation>
</comment>